<proteinExistence type="predicted"/>
<keyword evidence="2" id="KW-1133">Transmembrane helix</keyword>
<feature type="transmembrane region" description="Helical" evidence="2">
    <location>
        <begin position="105"/>
        <end position="126"/>
    </location>
</feature>
<evidence type="ECO:0000256" key="1">
    <source>
        <dbReference type="SAM" id="MobiDB-lite"/>
    </source>
</evidence>
<keyword evidence="2" id="KW-0812">Transmembrane</keyword>
<protein>
    <submittedName>
        <fullName evidence="3">Uncharacterized protein</fullName>
    </submittedName>
</protein>
<accession>A0A1E1MSJ1</accession>
<sequence>MSSTFHMRDSYISSHNSTFSSSRSIRGTYTSNGISISWERDFLRINGIRYRASDFQVEATGDLIVEIVNNVLTINGIKATSLNTNAGGMELATGLCPFRKPLDGVVNLLAILIIIFGFLALADFLYELFA</sequence>
<gene>
    <name evidence="3" type="ORF">RSE6_13289</name>
</gene>
<dbReference type="Proteomes" id="UP000177625">
    <property type="component" value="Unassembled WGS sequence"/>
</dbReference>
<reference evidence="4" key="1">
    <citation type="submission" date="2016-03" db="EMBL/GenBank/DDBJ databases">
        <authorList>
            <person name="Guldener U."/>
        </authorList>
    </citation>
    <scope>NUCLEOTIDE SEQUENCE [LARGE SCALE GENOMIC DNA]</scope>
</reference>
<evidence type="ECO:0000256" key="2">
    <source>
        <dbReference type="SAM" id="Phobius"/>
    </source>
</evidence>
<keyword evidence="2" id="KW-0472">Membrane</keyword>
<name>A0A1E1MSJ1_RHYSE</name>
<evidence type="ECO:0000313" key="4">
    <source>
        <dbReference type="Proteomes" id="UP000177625"/>
    </source>
</evidence>
<feature type="region of interest" description="Disordered" evidence="1">
    <location>
        <begin position="1"/>
        <end position="22"/>
    </location>
</feature>
<organism evidence="3 4">
    <name type="scientific">Rhynchosporium secalis</name>
    <name type="common">Barley scald fungus</name>
    <dbReference type="NCBI Taxonomy" id="38038"/>
    <lineage>
        <taxon>Eukaryota</taxon>
        <taxon>Fungi</taxon>
        <taxon>Dikarya</taxon>
        <taxon>Ascomycota</taxon>
        <taxon>Pezizomycotina</taxon>
        <taxon>Leotiomycetes</taxon>
        <taxon>Helotiales</taxon>
        <taxon>Ploettnerulaceae</taxon>
        <taxon>Rhynchosporium</taxon>
    </lineage>
</organism>
<keyword evidence="4" id="KW-1185">Reference proteome</keyword>
<dbReference type="EMBL" id="FJVC01000531">
    <property type="protein sequence ID" value="CZT52048.1"/>
    <property type="molecule type" value="Genomic_DNA"/>
</dbReference>
<dbReference type="AlphaFoldDB" id="A0A1E1MSJ1"/>
<evidence type="ECO:0000313" key="3">
    <source>
        <dbReference type="EMBL" id="CZT52048.1"/>
    </source>
</evidence>
<feature type="compositionally biased region" description="Low complexity" evidence="1">
    <location>
        <begin position="10"/>
        <end position="22"/>
    </location>
</feature>